<evidence type="ECO:0000313" key="6">
    <source>
        <dbReference type="EMBL" id="KAK6122111.1"/>
    </source>
</evidence>
<dbReference type="PANTHER" id="PTHR31973:SF113">
    <property type="entry name" value="PROTEIN FAR1-RELATED SEQUENCE 5-LIKE"/>
    <property type="match status" value="1"/>
</dbReference>
<dbReference type="PROSITE" id="PS50966">
    <property type="entry name" value="ZF_SWIM"/>
    <property type="match status" value="1"/>
</dbReference>
<proteinExistence type="predicted"/>
<evidence type="ECO:0000313" key="7">
    <source>
        <dbReference type="Proteomes" id="UP001318860"/>
    </source>
</evidence>
<organism evidence="6 7">
    <name type="scientific">Rehmannia glutinosa</name>
    <name type="common">Chinese foxglove</name>
    <dbReference type="NCBI Taxonomy" id="99300"/>
    <lineage>
        <taxon>Eukaryota</taxon>
        <taxon>Viridiplantae</taxon>
        <taxon>Streptophyta</taxon>
        <taxon>Embryophyta</taxon>
        <taxon>Tracheophyta</taxon>
        <taxon>Spermatophyta</taxon>
        <taxon>Magnoliopsida</taxon>
        <taxon>eudicotyledons</taxon>
        <taxon>Gunneridae</taxon>
        <taxon>Pentapetalae</taxon>
        <taxon>asterids</taxon>
        <taxon>lamiids</taxon>
        <taxon>Lamiales</taxon>
        <taxon>Orobanchaceae</taxon>
        <taxon>Rehmannieae</taxon>
        <taxon>Rehmannia</taxon>
    </lineage>
</organism>
<dbReference type="InterPro" id="IPR006564">
    <property type="entry name" value="Znf_PMZ"/>
</dbReference>
<evidence type="ECO:0000256" key="2">
    <source>
        <dbReference type="ARBA" id="ARBA00022771"/>
    </source>
</evidence>
<keyword evidence="7" id="KW-1185">Reference proteome</keyword>
<dbReference type="Pfam" id="PF04434">
    <property type="entry name" value="SWIM"/>
    <property type="match status" value="1"/>
</dbReference>
<accession>A0ABR0UJE1</accession>
<evidence type="ECO:0000256" key="1">
    <source>
        <dbReference type="ARBA" id="ARBA00022723"/>
    </source>
</evidence>
<feature type="domain" description="SWIM-type" evidence="5">
    <location>
        <begin position="280"/>
        <end position="323"/>
    </location>
</feature>
<dbReference type="Proteomes" id="UP001318860">
    <property type="component" value="Unassembled WGS sequence"/>
</dbReference>
<sequence length="417" mass="47171">MVHGIWIQVVVVGVSVGRKQRCGCPSDVTFSQLLEKAYLVTKVSRDDFEIEMTSWLTYQYKDSLPPCPIINEDDVQLLIHVNTDKFLSAPLCLVTKLRDNQVSTQSKKEQNESESSNRFAEVVAPIGTIVPETQPQFIPVIPEHRVAHEAAVEPPRVVCQQGTCINLNKDPHPDDDENVEHFYDYELEAELEETNPFFFDDLDGTLYRWSGPNGEKAPVASTEARPVNVIPTQEKDLSPPLNEIVVDLGMNGPLTKWAEKRVLKRDELARRFNVRTLHHYTFEVLDGQKNAVVDLNGKTCTCRRFQLDQMACAHALAATSKINVPKFGLACPYYTSEYLLQAYAEPIYPVGHEDYWKTPEEVSSTIILAPIMRRPSGRPRKLRIASQREEVVAKKSKHCKKTGHNCRTCKNPAPTND</sequence>
<dbReference type="PANTHER" id="PTHR31973">
    <property type="entry name" value="POLYPROTEIN, PUTATIVE-RELATED"/>
    <property type="match status" value="1"/>
</dbReference>
<evidence type="ECO:0000259" key="5">
    <source>
        <dbReference type="PROSITE" id="PS50966"/>
    </source>
</evidence>
<dbReference type="EMBL" id="JABTTQ020002768">
    <property type="protein sequence ID" value="KAK6122111.1"/>
    <property type="molecule type" value="Genomic_DNA"/>
</dbReference>
<reference evidence="6 7" key="1">
    <citation type="journal article" date="2021" name="Comput. Struct. Biotechnol. J.">
        <title>De novo genome assembly of the potent medicinal plant Rehmannia glutinosa using nanopore technology.</title>
        <authorList>
            <person name="Ma L."/>
            <person name="Dong C."/>
            <person name="Song C."/>
            <person name="Wang X."/>
            <person name="Zheng X."/>
            <person name="Niu Y."/>
            <person name="Chen S."/>
            <person name="Feng W."/>
        </authorList>
    </citation>
    <scope>NUCLEOTIDE SEQUENCE [LARGE SCALE GENOMIC DNA]</scope>
    <source>
        <strain evidence="6">DH-2019</strain>
    </source>
</reference>
<protein>
    <recommendedName>
        <fullName evidence="5">SWIM-type domain-containing protein</fullName>
    </recommendedName>
</protein>
<evidence type="ECO:0000256" key="4">
    <source>
        <dbReference type="PROSITE-ProRule" id="PRU00325"/>
    </source>
</evidence>
<dbReference type="SMART" id="SM00575">
    <property type="entry name" value="ZnF_PMZ"/>
    <property type="match status" value="1"/>
</dbReference>
<dbReference type="InterPro" id="IPR007527">
    <property type="entry name" value="Znf_SWIM"/>
</dbReference>
<keyword evidence="3" id="KW-0862">Zinc</keyword>
<comment type="caution">
    <text evidence="6">The sequence shown here is derived from an EMBL/GenBank/DDBJ whole genome shotgun (WGS) entry which is preliminary data.</text>
</comment>
<evidence type="ECO:0000256" key="3">
    <source>
        <dbReference type="ARBA" id="ARBA00022833"/>
    </source>
</evidence>
<keyword evidence="2 4" id="KW-0863">Zinc-finger</keyword>
<keyword evidence="1" id="KW-0479">Metal-binding</keyword>
<gene>
    <name evidence="6" type="ORF">DH2020_044147</name>
</gene>
<name>A0ABR0UJE1_REHGL</name>